<dbReference type="EMBL" id="BMUE01000002">
    <property type="protein sequence ID" value="GGW39385.1"/>
    <property type="molecule type" value="Genomic_DNA"/>
</dbReference>
<feature type="transmembrane region" description="Helical" evidence="1">
    <location>
        <begin position="173"/>
        <end position="194"/>
    </location>
</feature>
<dbReference type="InterPro" id="IPR046675">
    <property type="entry name" value="DUF6545"/>
</dbReference>
<feature type="domain" description="DUF6545" evidence="2">
    <location>
        <begin position="244"/>
        <end position="371"/>
    </location>
</feature>
<keyword evidence="4" id="KW-1185">Reference proteome</keyword>
<evidence type="ECO:0000259" key="2">
    <source>
        <dbReference type="Pfam" id="PF20182"/>
    </source>
</evidence>
<gene>
    <name evidence="3" type="ORF">GCM10010503_14570</name>
</gene>
<feature type="transmembrane region" description="Helical" evidence="1">
    <location>
        <begin position="102"/>
        <end position="120"/>
    </location>
</feature>
<feature type="transmembrane region" description="Helical" evidence="1">
    <location>
        <begin position="6"/>
        <end position="25"/>
    </location>
</feature>
<feature type="transmembrane region" description="Helical" evidence="1">
    <location>
        <begin position="214"/>
        <end position="240"/>
    </location>
</feature>
<keyword evidence="1" id="KW-0812">Transmembrane</keyword>
<keyword evidence="1" id="KW-1133">Transmembrane helix</keyword>
<organism evidence="3 4">
    <name type="scientific">Streptomyces lucensis JCM 4490</name>
    <dbReference type="NCBI Taxonomy" id="1306176"/>
    <lineage>
        <taxon>Bacteria</taxon>
        <taxon>Bacillati</taxon>
        <taxon>Actinomycetota</taxon>
        <taxon>Actinomycetes</taxon>
        <taxon>Kitasatosporales</taxon>
        <taxon>Streptomycetaceae</taxon>
        <taxon>Streptomyces</taxon>
    </lineage>
</organism>
<dbReference type="NCBIfam" id="NF042915">
    <property type="entry name" value="MAB_1171c_fam"/>
    <property type="match status" value="1"/>
</dbReference>
<evidence type="ECO:0000256" key="1">
    <source>
        <dbReference type="SAM" id="Phobius"/>
    </source>
</evidence>
<sequence length="383" mass="41534">MSDLINYVSCGLLWLGILAKAPDLVRQWRDPFLLAITSVLGFASLCFLFGAPRTVGFVNHVSGVPNLAAPLTYAAITAYGAASLVLVVSWRGGPGTARAIRRWVLGYTGVLGGIAFTFALGDAPVERRTDFDTYYATTPYISEMIVLYLVAHLAAVVVTAYRSLTWARHLRGCLRAGLVTMGTGTVVGAGYSASKLVAVAARWCGRDWSALGTTLSPACAGLGAALTVTGTVIPLVGPFVATRARCWREYARLGPLERELTELLRREYLSVPRPFWPSPTRWLTWRQSTIYNGLHFLERYFDAGLYQRTYTDRMRVTGDRHQAEAAAWATAITAAARTVSESGHGLVVAGEPEPRPDRPDLPALLRIADALAENSGEHALAMC</sequence>
<dbReference type="InterPro" id="IPR050039">
    <property type="entry name" value="MAB_1171c-like"/>
</dbReference>
<feature type="transmembrane region" description="Helical" evidence="1">
    <location>
        <begin position="71"/>
        <end position="90"/>
    </location>
</feature>
<dbReference type="Proteomes" id="UP000620224">
    <property type="component" value="Unassembled WGS sequence"/>
</dbReference>
<dbReference type="Pfam" id="PF20182">
    <property type="entry name" value="DUF6545"/>
    <property type="match status" value="1"/>
</dbReference>
<proteinExistence type="predicted"/>
<dbReference type="RefSeq" id="WP_190013904.1">
    <property type="nucleotide sequence ID" value="NZ_BMUE01000002.1"/>
</dbReference>
<reference evidence="3" key="2">
    <citation type="submission" date="2020-09" db="EMBL/GenBank/DDBJ databases">
        <authorList>
            <person name="Sun Q."/>
            <person name="Ohkuma M."/>
        </authorList>
    </citation>
    <scope>NUCLEOTIDE SEQUENCE</scope>
    <source>
        <strain evidence="3">JCM 4490</strain>
    </source>
</reference>
<feature type="transmembrane region" description="Helical" evidence="1">
    <location>
        <begin position="140"/>
        <end position="161"/>
    </location>
</feature>
<protein>
    <recommendedName>
        <fullName evidence="2">DUF6545 domain-containing protein</fullName>
    </recommendedName>
</protein>
<evidence type="ECO:0000313" key="3">
    <source>
        <dbReference type="EMBL" id="GGW39385.1"/>
    </source>
</evidence>
<name>A0A918IZ40_9ACTN</name>
<keyword evidence="1" id="KW-0472">Membrane</keyword>
<evidence type="ECO:0000313" key="4">
    <source>
        <dbReference type="Proteomes" id="UP000620224"/>
    </source>
</evidence>
<accession>A0A918IZ40</accession>
<reference evidence="3" key="1">
    <citation type="journal article" date="2014" name="Int. J. Syst. Evol. Microbiol.">
        <title>Complete genome sequence of Corynebacterium casei LMG S-19264T (=DSM 44701T), isolated from a smear-ripened cheese.</title>
        <authorList>
            <consortium name="US DOE Joint Genome Institute (JGI-PGF)"/>
            <person name="Walter F."/>
            <person name="Albersmeier A."/>
            <person name="Kalinowski J."/>
            <person name="Ruckert C."/>
        </authorList>
    </citation>
    <scope>NUCLEOTIDE SEQUENCE</scope>
    <source>
        <strain evidence="3">JCM 4490</strain>
    </source>
</reference>
<feature type="transmembrane region" description="Helical" evidence="1">
    <location>
        <begin position="32"/>
        <end position="51"/>
    </location>
</feature>
<dbReference type="AlphaFoldDB" id="A0A918IZ40"/>
<comment type="caution">
    <text evidence="3">The sequence shown here is derived from an EMBL/GenBank/DDBJ whole genome shotgun (WGS) entry which is preliminary data.</text>
</comment>